<protein>
    <submittedName>
        <fullName evidence="5">Glycosyltransferase</fullName>
    </submittedName>
</protein>
<dbReference type="PANTHER" id="PTHR12526">
    <property type="entry name" value="GLYCOSYLTRANSFERASE"/>
    <property type="match status" value="1"/>
</dbReference>
<evidence type="ECO:0000313" key="5">
    <source>
        <dbReference type="EMBL" id="GAL81774.1"/>
    </source>
</evidence>
<keyword evidence="2 5" id="KW-0808">Transferase</keyword>
<keyword evidence="1" id="KW-0328">Glycosyltransferase</keyword>
<proteinExistence type="predicted"/>
<evidence type="ECO:0000313" key="6">
    <source>
        <dbReference type="Proteomes" id="UP000029643"/>
    </source>
</evidence>
<dbReference type="STRING" id="221126.SAMN04489722_106265"/>
<evidence type="ECO:0000259" key="3">
    <source>
        <dbReference type="Pfam" id="PF00534"/>
    </source>
</evidence>
<dbReference type="EMBL" id="BBNU01000018">
    <property type="protein sequence ID" value="GAL81774.1"/>
    <property type="molecule type" value="Genomic_DNA"/>
</dbReference>
<dbReference type="InterPro" id="IPR028098">
    <property type="entry name" value="Glyco_trans_4-like_N"/>
</dbReference>
<dbReference type="AlphaFoldDB" id="A0A090X1G5"/>
<evidence type="ECO:0000256" key="2">
    <source>
        <dbReference type="ARBA" id="ARBA00022679"/>
    </source>
</evidence>
<dbReference type="Gene3D" id="3.40.50.2000">
    <property type="entry name" value="Glycogen Phosphorylase B"/>
    <property type="match status" value="2"/>
</dbReference>
<evidence type="ECO:0000256" key="1">
    <source>
        <dbReference type="ARBA" id="ARBA00022676"/>
    </source>
</evidence>
<feature type="domain" description="Glycosyltransferase subfamily 4-like N-terminal" evidence="4">
    <location>
        <begin position="20"/>
        <end position="205"/>
    </location>
</feature>
<reference evidence="5 6" key="1">
    <citation type="journal article" date="2014" name="Genome Announc.">
        <title>Draft Genome Sequences of Marine Flavobacterium Algibacter lectus Strains SS8 and NR4.</title>
        <authorList>
            <person name="Takatani N."/>
            <person name="Nakanishi M."/>
            <person name="Meirelles P."/>
            <person name="Mino S."/>
            <person name="Suda W."/>
            <person name="Oshima K."/>
            <person name="Hattori M."/>
            <person name="Ohkuma M."/>
            <person name="Hosokawa M."/>
            <person name="Miyashita K."/>
            <person name="Thompson F.L."/>
            <person name="Niwa A."/>
            <person name="Sawabe T."/>
            <person name="Sawabe T."/>
        </authorList>
    </citation>
    <scope>NUCLEOTIDE SEQUENCE [LARGE SCALE GENOMIC DNA]</scope>
    <source>
        <strain evidence="6">JCM19274</strain>
    </source>
</reference>
<dbReference type="PANTHER" id="PTHR12526:SF510">
    <property type="entry name" value="D-INOSITOL 3-PHOSPHATE GLYCOSYLTRANSFERASE"/>
    <property type="match status" value="1"/>
</dbReference>
<organism evidence="5 6">
    <name type="scientific">Algibacter lectus</name>
    <dbReference type="NCBI Taxonomy" id="221126"/>
    <lineage>
        <taxon>Bacteria</taxon>
        <taxon>Pseudomonadati</taxon>
        <taxon>Bacteroidota</taxon>
        <taxon>Flavobacteriia</taxon>
        <taxon>Flavobacteriales</taxon>
        <taxon>Flavobacteriaceae</taxon>
        <taxon>Algibacter</taxon>
    </lineage>
</organism>
<feature type="domain" description="Glycosyl transferase family 1" evidence="3">
    <location>
        <begin position="215"/>
        <end position="365"/>
    </location>
</feature>
<sequence>MISLHGYVGANPELGKPDTGGQVVYVLELAERFSRLGKRVDLVTRQFEDQPEYDNVHENYSVWRIPFGGKKFIRKEDMHDHLKAFVTNTLAAIKKENKKYDVVYSHYWDAGWAGQKIAEELGISHVHTPHSLGWWKQHSMGSDMDEKEMEKTYRFKERIRKEYFVYQMCNHIVATTLPQVDLLTQQYDVLSKNCTMIPPGIDENRFYPVPSKENDKIRAKYDIQPTDILALGRMAHNKGYDLLIRALPTVFELCPEARLVAAIGGDQSEQDDKGVAGLKKLAKELGGVLDRITWKNYIADEDLANVYRAANIFVMPSRYEPFGMVAIEAMACGTPSVVTVHGGLYDLIDFGNQALFADPHRPTEFGAMMPCLYYILKCEMSYLWKVLVLLDVILDGQVLPNVCCKYLQVLSVKTPWNLICFINRNS</sequence>
<name>A0A090X1G5_9FLAO</name>
<accession>A0A090X1G5</accession>
<dbReference type="SUPFAM" id="SSF53756">
    <property type="entry name" value="UDP-Glycosyltransferase/glycogen phosphorylase"/>
    <property type="match status" value="1"/>
</dbReference>
<dbReference type="Pfam" id="PF13439">
    <property type="entry name" value="Glyco_transf_4"/>
    <property type="match status" value="1"/>
</dbReference>
<dbReference type="InterPro" id="IPR001296">
    <property type="entry name" value="Glyco_trans_1"/>
</dbReference>
<dbReference type="GO" id="GO:0016757">
    <property type="term" value="F:glycosyltransferase activity"/>
    <property type="evidence" value="ECO:0007669"/>
    <property type="project" value="UniProtKB-KW"/>
</dbReference>
<evidence type="ECO:0000259" key="4">
    <source>
        <dbReference type="Pfam" id="PF13439"/>
    </source>
</evidence>
<dbReference type="Pfam" id="PF00534">
    <property type="entry name" value="Glycos_transf_1"/>
    <property type="match status" value="1"/>
</dbReference>
<comment type="caution">
    <text evidence="5">The sequence shown here is derived from an EMBL/GenBank/DDBJ whole genome shotgun (WGS) entry which is preliminary data.</text>
</comment>
<gene>
    <name evidence="5" type="ORF">JCM19274_333</name>
</gene>
<dbReference type="Proteomes" id="UP000029643">
    <property type="component" value="Unassembled WGS sequence"/>
</dbReference>